<dbReference type="InterPro" id="IPR003615">
    <property type="entry name" value="HNH_nuc"/>
</dbReference>
<accession>A0A3N0DV31</accession>
<proteinExistence type="predicted"/>
<dbReference type="Proteomes" id="UP000277094">
    <property type="component" value="Unassembled WGS sequence"/>
</dbReference>
<evidence type="ECO:0000313" key="2">
    <source>
        <dbReference type="Proteomes" id="UP000277094"/>
    </source>
</evidence>
<dbReference type="AlphaFoldDB" id="A0A3N0DV31"/>
<dbReference type="OrthoDB" id="3747765at2"/>
<dbReference type="EMBL" id="RJSG01000002">
    <property type="protein sequence ID" value="RNL79460.1"/>
    <property type="molecule type" value="Genomic_DNA"/>
</dbReference>
<protein>
    <submittedName>
        <fullName evidence="1">HNH endonuclease</fullName>
    </submittedName>
</protein>
<evidence type="ECO:0000313" key="1">
    <source>
        <dbReference type="EMBL" id="RNL79460.1"/>
    </source>
</evidence>
<reference evidence="1 2" key="1">
    <citation type="submission" date="2018-11" db="EMBL/GenBank/DDBJ databases">
        <authorList>
            <person name="Li F."/>
        </authorList>
    </citation>
    <scope>NUCLEOTIDE SEQUENCE [LARGE SCALE GENOMIC DNA]</scope>
    <source>
        <strain evidence="1 2">KIS18-7</strain>
    </source>
</reference>
<keyword evidence="1" id="KW-0378">Hydrolase</keyword>
<dbReference type="RefSeq" id="WP_123233962.1">
    <property type="nucleotide sequence ID" value="NZ_RJSG01000002.1"/>
</dbReference>
<keyword evidence="1" id="KW-0540">Nuclease</keyword>
<dbReference type="GO" id="GO:0004519">
    <property type="term" value="F:endonuclease activity"/>
    <property type="evidence" value="ECO:0007669"/>
    <property type="project" value="UniProtKB-KW"/>
</dbReference>
<organism evidence="1 2">
    <name type="scientific">Nocardioides marmorisolisilvae</name>
    <dbReference type="NCBI Taxonomy" id="1542737"/>
    <lineage>
        <taxon>Bacteria</taxon>
        <taxon>Bacillati</taxon>
        <taxon>Actinomycetota</taxon>
        <taxon>Actinomycetes</taxon>
        <taxon>Propionibacteriales</taxon>
        <taxon>Nocardioidaceae</taxon>
        <taxon>Nocardioides</taxon>
    </lineage>
</organism>
<name>A0A3N0DV31_9ACTN</name>
<keyword evidence="1" id="KW-0255">Endonuclease</keyword>
<gene>
    <name evidence="1" type="ORF">EFL95_10770</name>
</gene>
<sequence length="415" mass="46047">MHDDQDPTQISARNEVEIELSELWALPAGLVRTQLNNALWLDEHFPFLRDLAADGRVDQYRVKLIVEAARHGLDTPEEWAGLARRIESFLTKHLRSGGILGCSHRQLRNRLAYVIKLLRAADAEARFRNAHGLRSVEVNDGDDGISWLTLAGTTDQVQLAAHRLDLSARAARAAGDPRTLTQLRTDLALDLLINGSTGEAPVPQFARPIINLTVPIQTVMGLSDHPGTLSGGKVVPAGLARVIAQRPGATWHRMLTDPAGTAVELSTERYVPTRAIWEHVVSTQSTCFRSNCDHESTACDLDHRTPWPLGPTSTSNLWPGCRTDHRAKHSDGFSIEQTENGGFALRTPAGFRYATTQDDHPSSDDWEEPPVLIQFSATELHEALSDLRRRNAESRPERPEIAWEFDIDISWHPAA</sequence>
<keyword evidence="2" id="KW-1185">Reference proteome</keyword>
<dbReference type="CDD" id="cd00085">
    <property type="entry name" value="HNHc"/>
    <property type="match status" value="1"/>
</dbReference>
<comment type="caution">
    <text evidence="1">The sequence shown here is derived from an EMBL/GenBank/DDBJ whole genome shotgun (WGS) entry which is preliminary data.</text>
</comment>